<keyword evidence="6" id="KW-1185">Reference proteome</keyword>
<reference evidence="5" key="1">
    <citation type="submission" date="2016-02" db="EMBL/GenBank/DDBJ databases">
        <title>Genome sequence of Bacillus trypoxylicola KCTC 13244(T).</title>
        <authorList>
            <person name="Jeong H."/>
            <person name="Park S.-H."/>
            <person name="Choi S.-K."/>
        </authorList>
    </citation>
    <scope>NUCLEOTIDE SEQUENCE [LARGE SCALE GENOMIC DNA]</scope>
    <source>
        <strain evidence="5">KCTC 13244</strain>
    </source>
</reference>
<feature type="domain" description="ATP-dependent DNA ligase family profile" evidence="4">
    <location>
        <begin position="95"/>
        <end position="186"/>
    </location>
</feature>
<dbReference type="RefSeq" id="WP_061947415.1">
    <property type="nucleotide sequence ID" value="NZ_LTAO01000001.1"/>
</dbReference>
<dbReference type="PANTHER" id="PTHR45674">
    <property type="entry name" value="DNA LIGASE 1/3 FAMILY MEMBER"/>
    <property type="match status" value="1"/>
</dbReference>
<dbReference type="SUPFAM" id="SSF50249">
    <property type="entry name" value="Nucleic acid-binding proteins"/>
    <property type="match status" value="1"/>
</dbReference>
<comment type="caution">
    <text evidence="5">The sequence shown here is derived from an EMBL/GenBank/DDBJ whole genome shotgun (WGS) entry which is preliminary data.</text>
</comment>
<dbReference type="InterPro" id="IPR012340">
    <property type="entry name" value="NA-bd_OB-fold"/>
</dbReference>
<dbReference type="GO" id="GO:0005524">
    <property type="term" value="F:ATP binding"/>
    <property type="evidence" value="ECO:0007669"/>
    <property type="project" value="InterPro"/>
</dbReference>
<evidence type="ECO:0000256" key="2">
    <source>
        <dbReference type="ARBA" id="ARBA00022598"/>
    </source>
</evidence>
<dbReference type="OrthoDB" id="5503604at2"/>
<name>A0A162FC01_9BACI</name>
<comment type="catalytic activity">
    <reaction evidence="3">
        <text>ATP + (deoxyribonucleotide)n-3'-hydroxyl + 5'-phospho-(deoxyribonucleotide)m = (deoxyribonucleotide)n+m + AMP + diphosphate.</text>
        <dbReference type="EC" id="6.5.1.1"/>
    </reaction>
</comment>
<evidence type="ECO:0000256" key="3">
    <source>
        <dbReference type="ARBA" id="ARBA00034003"/>
    </source>
</evidence>
<dbReference type="SUPFAM" id="SSF56091">
    <property type="entry name" value="DNA ligase/mRNA capping enzyme, catalytic domain"/>
    <property type="match status" value="1"/>
</dbReference>
<dbReference type="GO" id="GO:0006281">
    <property type="term" value="P:DNA repair"/>
    <property type="evidence" value="ECO:0007669"/>
    <property type="project" value="InterPro"/>
</dbReference>
<dbReference type="InterPro" id="IPR050191">
    <property type="entry name" value="ATP-dep_DNA_ligase"/>
</dbReference>
<dbReference type="AlphaFoldDB" id="A0A162FC01"/>
<dbReference type="Gene3D" id="3.30.470.30">
    <property type="entry name" value="DNA ligase/mRNA capping enzyme"/>
    <property type="match status" value="1"/>
</dbReference>
<keyword evidence="2" id="KW-0436">Ligase</keyword>
<dbReference type="PANTHER" id="PTHR45674:SF4">
    <property type="entry name" value="DNA LIGASE 1"/>
    <property type="match status" value="1"/>
</dbReference>
<dbReference type="GO" id="GO:0006310">
    <property type="term" value="P:DNA recombination"/>
    <property type="evidence" value="ECO:0007669"/>
    <property type="project" value="InterPro"/>
</dbReference>
<accession>A0A162FC01</accession>
<dbReference type="Gene3D" id="3.30.1490.70">
    <property type="match status" value="1"/>
</dbReference>
<dbReference type="EMBL" id="LTAO01000001">
    <property type="protein sequence ID" value="KYG35250.1"/>
    <property type="molecule type" value="Genomic_DNA"/>
</dbReference>
<dbReference type="STRING" id="519424.AZF04_02615"/>
<dbReference type="GO" id="GO:0003910">
    <property type="term" value="F:DNA ligase (ATP) activity"/>
    <property type="evidence" value="ECO:0007669"/>
    <property type="project" value="UniProtKB-EC"/>
</dbReference>
<evidence type="ECO:0000259" key="4">
    <source>
        <dbReference type="PROSITE" id="PS50160"/>
    </source>
</evidence>
<organism evidence="5 6">
    <name type="scientific">Alkalihalobacillus trypoxylicola</name>
    <dbReference type="NCBI Taxonomy" id="519424"/>
    <lineage>
        <taxon>Bacteria</taxon>
        <taxon>Bacillati</taxon>
        <taxon>Bacillota</taxon>
        <taxon>Bacilli</taxon>
        <taxon>Bacillales</taxon>
        <taxon>Bacillaceae</taxon>
        <taxon>Alkalihalobacillus</taxon>
    </lineage>
</organism>
<dbReference type="PROSITE" id="PS50160">
    <property type="entry name" value="DNA_LIGASE_A3"/>
    <property type="match status" value="1"/>
</dbReference>
<evidence type="ECO:0000313" key="5">
    <source>
        <dbReference type="EMBL" id="KYG35250.1"/>
    </source>
</evidence>
<dbReference type="Pfam" id="PF01068">
    <property type="entry name" value="DNA_ligase_A_M"/>
    <property type="match status" value="1"/>
</dbReference>
<dbReference type="InterPro" id="IPR012310">
    <property type="entry name" value="DNA_ligase_ATP-dep_cent"/>
</dbReference>
<proteinExistence type="inferred from homology"/>
<dbReference type="CDD" id="cd07906">
    <property type="entry name" value="Adenylation_DNA_ligase_LigD_LigC"/>
    <property type="match status" value="1"/>
</dbReference>
<evidence type="ECO:0000313" key="6">
    <source>
        <dbReference type="Proteomes" id="UP000075806"/>
    </source>
</evidence>
<sequence>MDFVKPMLLETKSDGKPSDDDSYINELKLDGFRLIACFDQIKKFYTRNGQEVSHIFPELQEISLRNKTILDGEIIVTNEEGRPDFEELMRSFHSRKKEKIKVQYVVFDVLMVDGNPTYHQTLLERKRMLDHLIPVNTSTMAKIDYLPGNGEALFQVVKNKDLEGIVQKEKFSKYLPGKRSLNWLKVIHYQETIVMIIGYRKKELSWLVTYQDGTPAGLMDAGVPNKAKMIFYQLTQSMKKVEDKNMVYIEQEVACVVKYRTKTSKGHLRHPIFKNFVETSLQF</sequence>
<dbReference type="Proteomes" id="UP000075806">
    <property type="component" value="Unassembled WGS sequence"/>
</dbReference>
<comment type="similarity">
    <text evidence="1">Belongs to the ATP-dependent DNA ligase family.</text>
</comment>
<evidence type="ECO:0000256" key="1">
    <source>
        <dbReference type="ARBA" id="ARBA00007572"/>
    </source>
</evidence>
<protein>
    <recommendedName>
        <fullName evidence="4">ATP-dependent DNA ligase family profile domain-containing protein</fullName>
    </recommendedName>
</protein>
<gene>
    <name evidence="5" type="ORF">AZF04_02615</name>
</gene>